<evidence type="ECO:0000313" key="1">
    <source>
        <dbReference type="EMBL" id="KAL0393007.1"/>
    </source>
</evidence>
<gene>
    <name evidence="1" type="ORF">Sradi_2523500</name>
</gene>
<reference evidence="1" key="1">
    <citation type="submission" date="2020-06" db="EMBL/GenBank/DDBJ databases">
        <authorList>
            <person name="Li T."/>
            <person name="Hu X."/>
            <person name="Zhang T."/>
            <person name="Song X."/>
            <person name="Zhang H."/>
            <person name="Dai N."/>
            <person name="Sheng W."/>
            <person name="Hou X."/>
            <person name="Wei L."/>
        </authorList>
    </citation>
    <scope>NUCLEOTIDE SEQUENCE</scope>
    <source>
        <strain evidence="1">G02</strain>
        <tissue evidence="1">Leaf</tissue>
    </source>
</reference>
<proteinExistence type="predicted"/>
<comment type="caution">
    <text evidence="1">The sequence shown here is derived from an EMBL/GenBank/DDBJ whole genome shotgun (WGS) entry which is preliminary data.</text>
</comment>
<sequence>MASSDESVHFVGEVCQMMIPPKPLQRERVSTHLGLQVTGCGVCQAAVAFHHLIDERMRWRGRRRGILP</sequence>
<protein>
    <submittedName>
        <fullName evidence="1">Uncharacterized protein</fullName>
    </submittedName>
</protein>
<dbReference type="EMBL" id="JACGWJ010000010">
    <property type="protein sequence ID" value="KAL0393007.1"/>
    <property type="molecule type" value="Genomic_DNA"/>
</dbReference>
<accession>A0AAW2SLR7</accession>
<organism evidence="1">
    <name type="scientific">Sesamum radiatum</name>
    <name type="common">Black benniseed</name>
    <dbReference type="NCBI Taxonomy" id="300843"/>
    <lineage>
        <taxon>Eukaryota</taxon>
        <taxon>Viridiplantae</taxon>
        <taxon>Streptophyta</taxon>
        <taxon>Embryophyta</taxon>
        <taxon>Tracheophyta</taxon>
        <taxon>Spermatophyta</taxon>
        <taxon>Magnoliopsida</taxon>
        <taxon>eudicotyledons</taxon>
        <taxon>Gunneridae</taxon>
        <taxon>Pentapetalae</taxon>
        <taxon>asterids</taxon>
        <taxon>lamiids</taxon>
        <taxon>Lamiales</taxon>
        <taxon>Pedaliaceae</taxon>
        <taxon>Sesamum</taxon>
    </lineage>
</organism>
<dbReference type="AlphaFoldDB" id="A0AAW2SLR7"/>
<reference evidence="1" key="2">
    <citation type="journal article" date="2024" name="Plant">
        <title>Genomic evolution and insights into agronomic trait innovations of Sesamum species.</title>
        <authorList>
            <person name="Miao H."/>
            <person name="Wang L."/>
            <person name="Qu L."/>
            <person name="Liu H."/>
            <person name="Sun Y."/>
            <person name="Le M."/>
            <person name="Wang Q."/>
            <person name="Wei S."/>
            <person name="Zheng Y."/>
            <person name="Lin W."/>
            <person name="Duan Y."/>
            <person name="Cao H."/>
            <person name="Xiong S."/>
            <person name="Wang X."/>
            <person name="Wei L."/>
            <person name="Li C."/>
            <person name="Ma Q."/>
            <person name="Ju M."/>
            <person name="Zhao R."/>
            <person name="Li G."/>
            <person name="Mu C."/>
            <person name="Tian Q."/>
            <person name="Mei H."/>
            <person name="Zhang T."/>
            <person name="Gao T."/>
            <person name="Zhang H."/>
        </authorList>
    </citation>
    <scope>NUCLEOTIDE SEQUENCE</scope>
    <source>
        <strain evidence="1">G02</strain>
    </source>
</reference>
<name>A0AAW2SLR7_SESRA</name>